<comment type="caution">
    <text evidence="2">The sequence shown here is derived from an EMBL/GenBank/DDBJ whole genome shotgun (WGS) entry which is preliminary data.</text>
</comment>
<reference evidence="2 3" key="1">
    <citation type="submission" date="2021-03" db="EMBL/GenBank/DDBJ databases">
        <title>Sequencing the genomes of 1000 actinobacteria strains.</title>
        <authorList>
            <person name="Klenk H.-P."/>
        </authorList>
    </citation>
    <scope>NUCLEOTIDE SEQUENCE [LARGE SCALE GENOMIC DNA]</scope>
    <source>
        <strain evidence="2 3">DSM 24221</strain>
    </source>
</reference>
<proteinExistence type="predicted"/>
<dbReference type="RefSeq" id="WP_165136330.1">
    <property type="nucleotide sequence ID" value="NZ_CP049253.1"/>
</dbReference>
<feature type="region of interest" description="Disordered" evidence="1">
    <location>
        <begin position="94"/>
        <end position="126"/>
    </location>
</feature>
<keyword evidence="3" id="KW-1185">Reference proteome</keyword>
<gene>
    <name evidence="2" type="ORF">JOF34_001040</name>
</gene>
<evidence type="ECO:0000313" key="3">
    <source>
        <dbReference type="Proteomes" id="UP001519362"/>
    </source>
</evidence>
<evidence type="ECO:0000313" key="2">
    <source>
        <dbReference type="EMBL" id="MBP2436454.1"/>
    </source>
</evidence>
<evidence type="ECO:0000256" key="1">
    <source>
        <dbReference type="SAM" id="MobiDB-lite"/>
    </source>
</evidence>
<feature type="compositionally biased region" description="Basic and acidic residues" evidence="1">
    <location>
        <begin position="41"/>
        <end position="55"/>
    </location>
</feature>
<organism evidence="2 3">
    <name type="scientific">Microbacterium amylolyticum</name>
    <dbReference type="NCBI Taxonomy" id="936337"/>
    <lineage>
        <taxon>Bacteria</taxon>
        <taxon>Bacillati</taxon>
        <taxon>Actinomycetota</taxon>
        <taxon>Actinomycetes</taxon>
        <taxon>Micrococcales</taxon>
        <taxon>Microbacteriaceae</taxon>
        <taxon>Microbacterium</taxon>
    </lineage>
</organism>
<feature type="region of interest" description="Disordered" evidence="1">
    <location>
        <begin position="21"/>
        <end position="55"/>
    </location>
</feature>
<dbReference type="Proteomes" id="UP001519362">
    <property type="component" value="Unassembled WGS sequence"/>
</dbReference>
<dbReference type="EMBL" id="JAGIOL010000001">
    <property type="protein sequence ID" value="MBP2436454.1"/>
    <property type="molecule type" value="Genomic_DNA"/>
</dbReference>
<sequence length="126" mass="14245">MMKHRDGWKIRQLDHGVLEFTSPSGTVRRDEPSSRVFFSESSDRPPRGVRREERGLAGVPRPVSALAREIERWELRAVREIAWEDAVDPAERIFAAGWDGGPDDDDDARGDLDMAGNSRQDREGNS</sequence>
<protein>
    <submittedName>
        <fullName evidence="2">Uncharacterized protein</fullName>
    </submittedName>
</protein>
<accession>A0ABS4ZGP3</accession>
<name>A0ABS4ZGP3_9MICO</name>